<dbReference type="Proteomes" id="UP001201449">
    <property type="component" value="Unassembled WGS sequence"/>
</dbReference>
<dbReference type="EMBL" id="JAKEVZ010000005">
    <property type="protein sequence ID" value="MCF1751083.1"/>
    <property type="molecule type" value="Genomic_DNA"/>
</dbReference>
<proteinExistence type="predicted"/>
<sequence length="326" mass="37015">MRKSLIVSLLLLICLPGYAQEDIFGLDTKSKDKTRKAKSGFGNTFRNAIGNVSFEFAGGGAFHTTQFDFHSENPSQYPLFQVQNLENPQSITSDDTVAFRASSYAIPIQAAARINLFNTLTIGAGYGREWGNMTNPTGGDFEFRFQNSSYTIDKAFGSVGLVLYDASKRAKFLAWRYKRYDSNNLYMQSEAKQRIRQLYPWKFTAEADFGKLFIRQTFDENVTPSVDPFYNIGLRVDKEFSEYARFFVKGGVEFRNFEYKAEAAAEIMPFTQNLYFVQAGISISLPSTKRCKVPGCGVVMKHLHDGIEYRGSSIFSPQNRKIGQWY</sequence>
<keyword evidence="1" id="KW-0732">Signal</keyword>
<organism evidence="2 3">
    <name type="scientific">Mariniradius sediminis</name>
    <dbReference type="NCBI Taxonomy" id="2909237"/>
    <lineage>
        <taxon>Bacteria</taxon>
        <taxon>Pseudomonadati</taxon>
        <taxon>Bacteroidota</taxon>
        <taxon>Cytophagia</taxon>
        <taxon>Cytophagales</taxon>
        <taxon>Cyclobacteriaceae</taxon>
        <taxon>Mariniradius</taxon>
    </lineage>
</organism>
<keyword evidence="3" id="KW-1185">Reference proteome</keyword>
<evidence type="ECO:0000313" key="3">
    <source>
        <dbReference type="Proteomes" id="UP001201449"/>
    </source>
</evidence>
<dbReference type="RefSeq" id="WP_234861120.1">
    <property type="nucleotide sequence ID" value="NZ_JAKEVZ010000005.1"/>
</dbReference>
<gene>
    <name evidence="2" type="ORF">L0U89_08375</name>
</gene>
<reference evidence="2 3" key="1">
    <citation type="submission" date="2022-01" db="EMBL/GenBank/DDBJ databases">
        <title>Mariniradius saccharolyticus sp. nov., isolated from sediment of a river.</title>
        <authorList>
            <person name="Liu H."/>
        </authorList>
    </citation>
    <scope>NUCLEOTIDE SEQUENCE [LARGE SCALE GENOMIC DNA]</scope>
    <source>
        <strain evidence="2 3">RY-2</strain>
    </source>
</reference>
<name>A0ABS9BST6_9BACT</name>
<evidence type="ECO:0000256" key="1">
    <source>
        <dbReference type="SAM" id="SignalP"/>
    </source>
</evidence>
<accession>A0ABS9BST6</accession>
<feature type="chain" id="PRO_5045365716" description="DUF4421 domain-containing protein" evidence="1">
    <location>
        <begin position="20"/>
        <end position="326"/>
    </location>
</feature>
<protein>
    <recommendedName>
        <fullName evidence="4">DUF4421 domain-containing protein</fullName>
    </recommendedName>
</protein>
<feature type="signal peptide" evidence="1">
    <location>
        <begin position="1"/>
        <end position="19"/>
    </location>
</feature>
<evidence type="ECO:0008006" key="4">
    <source>
        <dbReference type="Google" id="ProtNLM"/>
    </source>
</evidence>
<comment type="caution">
    <text evidence="2">The sequence shown here is derived from an EMBL/GenBank/DDBJ whole genome shotgun (WGS) entry which is preliminary data.</text>
</comment>
<evidence type="ECO:0000313" key="2">
    <source>
        <dbReference type="EMBL" id="MCF1751083.1"/>
    </source>
</evidence>